<dbReference type="PANTHER" id="PTHR11008:SF39">
    <property type="entry name" value="CIRCADIAN CLOCK-CONTROLLED PROTEIN-LIKE PROTEIN"/>
    <property type="match status" value="1"/>
</dbReference>
<dbReference type="PANTHER" id="PTHR11008">
    <property type="entry name" value="PROTEIN TAKEOUT-LIKE PROTEIN"/>
    <property type="match status" value="1"/>
</dbReference>
<feature type="signal peptide" evidence="1">
    <location>
        <begin position="1"/>
        <end position="17"/>
    </location>
</feature>
<dbReference type="InterPro" id="IPR010562">
    <property type="entry name" value="Haemolymph_juvenile_hormone-bd"/>
</dbReference>
<dbReference type="InterPro" id="IPR038606">
    <property type="entry name" value="To_sf"/>
</dbReference>
<protein>
    <submittedName>
        <fullName evidence="3">Uncharacterized protein LOC108565843</fullName>
    </submittedName>
</protein>
<dbReference type="SMART" id="SM00700">
    <property type="entry name" value="JHBP"/>
    <property type="match status" value="1"/>
</dbReference>
<reference evidence="3" key="1">
    <citation type="submission" date="2025-08" db="UniProtKB">
        <authorList>
            <consortium name="RefSeq"/>
        </authorList>
    </citation>
    <scope>IDENTIFICATION</scope>
    <source>
        <tissue evidence="3">Whole Larva</tissue>
    </source>
</reference>
<dbReference type="Proteomes" id="UP000695000">
    <property type="component" value="Unplaced"/>
</dbReference>
<dbReference type="GeneID" id="108565843"/>
<dbReference type="Pfam" id="PF06585">
    <property type="entry name" value="JHBP"/>
    <property type="match status" value="1"/>
</dbReference>
<sequence length="246" mass="27548">MLGKVLIVFAFMVFAESANIPSYIHTCKRSDPKVSKCVMEAVESLRPKLRSGIPELDVPSMEPLRISNIKVTRDLGASHFNLELNNVDVFGTSDFHLSNLKLDVPNHTYKISISFPRIQLIGDYVVDAQLLAFPVKGDGRFNANATKCEAIGILKGDIIETGGEQRMHFTDLTINLTIGDYNLHLDNLFANDQVLTDGINNMLNQNKKDLLQLANPYIQTKASEYLLDVANKIVKNFSYEEVFPEN</sequence>
<keyword evidence="1" id="KW-0732">Signal</keyword>
<dbReference type="Gene3D" id="3.15.10.30">
    <property type="entry name" value="Haemolymph juvenile hormone binding protein"/>
    <property type="match status" value="1"/>
</dbReference>
<gene>
    <name evidence="3" type="primary">LOC108565843</name>
</gene>
<evidence type="ECO:0000256" key="1">
    <source>
        <dbReference type="SAM" id="SignalP"/>
    </source>
</evidence>
<dbReference type="RefSeq" id="XP_017780981.1">
    <property type="nucleotide sequence ID" value="XM_017925492.1"/>
</dbReference>
<accession>A0ABM1N2D1</accession>
<evidence type="ECO:0000313" key="2">
    <source>
        <dbReference type="Proteomes" id="UP000695000"/>
    </source>
</evidence>
<organism evidence="2 3">
    <name type="scientific">Nicrophorus vespilloides</name>
    <name type="common">Boreal carrion beetle</name>
    <dbReference type="NCBI Taxonomy" id="110193"/>
    <lineage>
        <taxon>Eukaryota</taxon>
        <taxon>Metazoa</taxon>
        <taxon>Ecdysozoa</taxon>
        <taxon>Arthropoda</taxon>
        <taxon>Hexapoda</taxon>
        <taxon>Insecta</taxon>
        <taxon>Pterygota</taxon>
        <taxon>Neoptera</taxon>
        <taxon>Endopterygota</taxon>
        <taxon>Coleoptera</taxon>
        <taxon>Polyphaga</taxon>
        <taxon>Staphyliniformia</taxon>
        <taxon>Silphidae</taxon>
        <taxon>Nicrophorinae</taxon>
        <taxon>Nicrophorus</taxon>
    </lineage>
</organism>
<proteinExistence type="predicted"/>
<feature type="chain" id="PRO_5045940641" evidence="1">
    <location>
        <begin position="18"/>
        <end position="246"/>
    </location>
</feature>
<name>A0ABM1N2D1_NICVS</name>
<evidence type="ECO:0000313" key="3">
    <source>
        <dbReference type="RefSeq" id="XP_017780981.1"/>
    </source>
</evidence>
<keyword evidence="2" id="KW-1185">Reference proteome</keyword>